<dbReference type="GO" id="GO:0030148">
    <property type="term" value="P:sphingolipid biosynthetic process"/>
    <property type="evidence" value="ECO:0007669"/>
    <property type="project" value="TreeGrafter"/>
</dbReference>
<dbReference type="AlphaFoldDB" id="A0A7S3UH60"/>
<comment type="pathway">
    <text evidence="2 14">Lipid metabolism; fatty acid biosynthesis.</text>
</comment>
<name>A0A7S3UH60_9CHLO</name>
<keyword evidence="8 14" id="KW-1133">Transmembrane helix</keyword>
<evidence type="ECO:0000256" key="1">
    <source>
        <dbReference type="ARBA" id="ARBA00004141"/>
    </source>
</evidence>
<keyword evidence="10 14" id="KW-0472">Membrane</keyword>
<dbReference type="InterPro" id="IPR007482">
    <property type="entry name" value="Tyr_Pase-like_PTPLA"/>
</dbReference>
<keyword evidence="12 14" id="KW-0456">Lyase</keyword>
<keyword evidence="6 14" id="KW-0812">Transmembrane</keyword>
<dbReference type="GO" id="GO:0030497">
    <property type="term" value="P:fatty acid elongation"/>
    <property type="evidence" value="ECO:0007669"/>
    <property type="project" value="TreeGrafter"/>
</dbReference>
<accession>A0A7S3UH60</accession>
<evidence type="ECO:0000256" key="4">
    <source>
        <dbReference type="ARBA" id="ARBA00013122"/>
    </source>
</evidence>
<dbReference type="EC" id="4.2.1.134" evidence="4 14"/>
<evidence type="ECO:0000256" key="3">
    <source>
        <dbReference type="ARBA" id="ARBA00007811"/>
    </source>
</evidence>
<proteinExistence type="inferred from homology"/>
<keyword evidence="14" id="KW-0256">Endoplasmic reticulum</keyword>
<evidence type="ECO:0000256" key="8">
    <source>
        <dbReference type="ARBA" id="ARBA00022989"/>
    </source>
</evidence>
<dbReference type="EMBL" id="HBIS01009211">
    <property type="protein sequence ID" value="CAE0613653.1"/>
    <property type="molecule type" value="Transcribed_RNA"/>
</dbReference>
<evidence type="ECO:0000256" key="6">
    <source>
        <dbReference type="ARBA" id="ARBA00022692"/>
    </source>
</evidence>
<dbReference type="GO" id="GO:0102158">
    <property type="term" value="F:very-long-chain (3R)-3-hydroxyacyl-CoA dehydratase activity"/>
    <property type="evidence" value="ECO:0007669"/>
    <property type="project" value="UniProtKB-EC"/>
</dbReference>
<dbReference type="PANTHER" id="PTHR11035:SF3">
    <property type="entry name" value="VERY-LONG-CHAIN (3R)-3-HYDROXYACYL-COA DEHYDRATASE"/>
    <property type="match status" value="1"/>
</dbReference>
<evidence type="ECO:0000256" key="14">
    <source>
        <dbReference type="RuleBase" id="RU363109"/>
    </source>
</evidence>
<evidence type="ECO:0000256" key="12">
    <source>
        <dbReference type="ARBA" id="ARBA00023239"/>
    </source>
</evidence>
<sequence length="231" mass="26463">MSTTRKTYVTWYNAWLAGAWTRILYLLCTSIWNGRDRIETYDGLRNELLLAQTLAVLEVVHAAVGIVRSSAFLTAMQVASRLMVVWAVLICVPSSQNAEFVVVNGTLQLNVVSLLLAWSITEIIRYTFYMLKELDALPYMLLWLRYTAFIFLYPVGVASELVLTWSAWNHARKHGGPSIKMPNAWNFGLDYSTCLLAFMAAYLYGFPMLYMHMIRQRKKVLSSVSRSKHRS</sequence>
<feature type="transmembrane region" description="Helical" evidence="14">
    <location>
        <begin position="78"/>
        <end position="95"/>
    </location>
</feature>
<protein>
    <recommendedName>
        <fullName evidence="4 14">Very-long-chain (3R)-3-hydroxyacyl-CoA dehydratase</fullName>
        <ecNumber evidence="4 14">4.2.1.134</ecNumber>
    </recommendedName>
</protein>
<evidence type="ECO:0000256" key="7">
    <source>
        <dbReference type="ARBA" id="ARBA00022832"/>
    </source>
</evidence>
<keyword evidence="5 14" id="KW-0444">Lipid biosynthesis</keyword>
<feature type="transmembrane region" description="Helical" evidence="14">
    <location>
        <begin position="48"/>
        <end position="66"/>
    </location>
</feature>
<dbReference type="Pfam" id="PF04387">
    <property type="entry name" value="PTPLA"/>
    <property type="match status" value="1"/>
</dbReference>
<keyword evidence="7 14" id="KW-0276">Fatty acid metabolism</keyword>
<dbReference type="GO" id="GO:0042761">
    <property type="term" value="P:very long-chain fatty acid biosynthetic process"/>
    <property type="evidence" value="ECO:0007669"/>
    <property type="project" value="TreeGrafter"/>
</dbReference>
<dbReference type="PANTHER" id="PTHR11035">
    <property type="entry name" value="VERY-LONG-CHAIN (3R)-3-HYDROXYACYL-COA DEHYDRATASE"/>
    <property type="match status" value="1"/>
</dbReference>
<feature type="transmembrane region" description="Helical" evidence="14">
    <location>
        <begin position="188"/>
        <end position="210"/>
    </location>
</feature>
<feature type="transmembrane region" description="Helical" evidence="14">
    <location>
        <begin position="143"/>
        <end position="168"/>
    </location>
</feature>
<evidence type="ECO:0000256" key="11">
    <source>
        <dbReference type="ARBA" id="ARBA00023160"/>
    </source>
</evidence>
<comment type="function">
    <text evidence="14">Catalyzes the third of the four reactions of the long-chain fatty acids elongation cycle. This endoplasmic reticulum-bound enzymatic process, allows the addition of two carbons to the chain of long- and very long-chain fatty acids/VLCFAs per cycle. This enzyme catalyzes the dehydration of the 3-hydroxyacyl-CoA intermediate into trans-2,3-enoyl-CoA, within each cycle of fatty acid elongation. Thereby, it participates to the production of VLCFAs of different chain lengths that are involved in multiple biological processes as precursors of membrane lipids and lipid mediators.</text>
</comment>
<comment type="similarity">
    <text evidence="3 14">Belongs to the very long-chain fatty acids dehydratase HACD family.</text>
</comment>
<comment type="catalytic activity">
    <reaction evidence="13 14">
        <text>a very-long-chain (3R)-3-hydroxyacyl-CoA = a very-long-chain (2E)-enoyl-CoA + H2O</text>
        <dbReference type="Rhea" id="RHEA:45812"/>
        <dbReference type="ChEBI" id="CHEBI:15377"/>
        <dbReference type="ChEBI" id="CHEBI:83728"/>
        <dbReference type="ChEBI" id="CHEBI:85440"/>
        <dbReference type="EC" id="4.2.1.134"/>
    </reaction>
</comment>
<dbReference type="GO" id="GO:0005789">
    <property type="term" value="C:endoplasmic reticulum membrane"/>
    <property type="evidence" value="ECO:0007669"/>
    <property type="project" value="UniProtKB-SubCell"/>
</dbReference>
<evidence type="ECO:0000313" key="15">
    <source>
        <dbReference type="EMBL" id="CAE0613653.1"/>
    </source>
</evidence>
<comment type="subcellular location">
    <subcellularLocation>
        <location evidence="14">Endoplasmic reticulum membrane</location>
        <topology evidence="14">Multi-pass membrane protein</topology>
    </subcellularLocation>
    <subcellularLocation>
        <location evidence="1">Membrane</location>
        <topology evidence="1">Multi-pass membrane protein</topology>
    </subcellularLocation>
</comment>
<reference evidence="15" key="1">
    <citation type="submission" date="2021-01" db="EMBL/GenBank/DDBJ databases">
        <authorList>
            <person name="Corre E."/>
            <person name="Pelletier E."/>
            <person name="Niang G."/>
            <person name="Scheremetjew M."/>
            <person name="Finn R."/>
            <person name="Kale V."/>
            <person name="Holt S."/>
            <person name="Cochrane G."/>
            <person name="Meng A."/>
            <person name="Brown T."/>
            <person name="Cohen L."/>
        </authorList>
    </citation>
    <scope>NUCLEOTIDE SEQUENCE</scope>
    <source>
        <strain evidence="15">CCMP1897</strain>
    </source>
</reference>
<keyword evidence="9 14" id="KW-0443">Lipid metabolism</keyword>
<evidence type="ECO:0000256" key="9">
    <source>
        <dbReference type="ARBA" id="ARBA00023098"/>
    </source>
</evidence>
<gene>
    <name evidence="15" type="ORF">PSAL00342_LOCUS7552</name>
</gene>
<organism evidence="15">
    <name type="scientific">Picocystis salinarum</name>
    <dbReference type="NCBI Taxonomy" id="88271"/>
    <lineage>
        <taxon>Eukaryota</taxon>
        <taxon>Viridiplantae</taxon>
        <taxon>Chlorophyta</taxon>
        <taxon>Picocystophyceae</taxon>
        <taxon>Picocystales</taxon>
        <taxon>Picocystaceae</taxon>
        <taxon>Picocystis</taxon>
    </lineage>
</organism>
<feature type="transmembrane region" description="Helical" evidence="14">
    <location>
        <begin position="12"/>
        <end position="32"/>
    </location>
</feature>
<evidence type="ECO:0000256" key="13">
    <source>
        <dbReference type="ARBA" id="ARBA00036671"/>
    </source>
</evidence>
<dbReference type="UniPathway" id="UPA00094"/>
<keyword evidence="11 14" id="KW-0275">Fatty acid biosynthesis</keyword>
<evidence type="ECO:0000256" key="5">
    <source>
        <dbReference type="ARBA" id="ARBA00022516"/>
    </source>
</evidence>
<evidence type="ECO:0000256" key="2">
    <source>
        <dbReference type="ARBA" id="ARBA00005194"/>
    </source>
</evidence>
<evidence type="ECO:0000256" key="10">
    <source>
        <dbReference type="ARBA" id="ARBA00023136"/>
    </source>
</evidence>
<feature type="transmembrane region" description="Helical" evidence="14">
    <location>
        <begin position="107"/>
        <end position="131"/>
    </location>
</feature>